<accession>A0ABX0C084</accession>
<organism evidence="5 6">
    <name type="scientific">Amycolatopsis rubida</name>
    <dbReference type="NCBI Taxonomy" id="112413"/>
    <lineage>
        <taxon>Bacteria</taxon>
        <taxon>Bacillati</taxon>
        <taxon>Actinomycetota</taxon>
        <taxon>Actinomycetes</taxon>
        <taxon>Pseudonocardiales</taxon>
        <taxon>Pseudonocardiaceae</taxon>
        <taxon>Amycolatopsis</taxon>
    </lineage>
</organism>
<evidence type="ECO:0000256" key="1">
    <source>
        <dbReference type="ARBA" id="ARBA00010139"/>
    </source>
</evidence>
<dbReference type="Pfam" id="PF00743">
    <property type="entry name" value="FMO-like"/>
    <property type="match status" value="1"/>
</dbReference>
<keyword evidence="3" id="KW-0274">FAD</keyword>
<comment type="caution">
    <text evidence="5">The sequence shown here is derived from an EMBL/GenBank/DDBJ whole genome shotgun (WGS) entry which is preliminary data.</text>
</comment>
<protein>
    <submittedName>
        <fullName evidence="5">FAD-dependent oxidoreductase</fullName>
    </submittedName>
</protein>
<keyword evidence="6" id="KW-1185">Reference proteome</keyword>
<name>A0ABX0C084_9PSEU</name>
<reference evidence="5 6" key="1">
    <citation type="submission" date="2020-01" db="EMBL/GenBank/DDBJ databases">
        <title>Insect and environment-associated Actinomycetes.</title>
        <authorList>
            <person name="Currrie C."/>
            <person name="Chevrette M."/>
            <person name="Carlson C."/>
            <person name="Stubbendieck R."/>
            <person name="Wendt-Pienkowski E."/>
        </authorList>
    </citation>
    <scope>NUCLEOTIDE SEQUENCE [LARGE SCALE GENOMIC DNA]</scope>
    <source>
        <strain evidence="5 6">SID8386</strain>
    </source>
</reference>
<evidence type="ECO:0000313" key="5">
    <source>
        <dbReference type="EMBL" id="NEC61081.1"/>
    </source>
</evidence>
<evidence type="ECO:0000256" key="4">
    <source>
        <dbReference type="ARBA" id="ARBA00023002"/>
    </source>
</evidence>
<dbReference type="InterPro" id="IPR051209">
    <property type="entry name" value="FAD-bind_Monooxygenase_sf"/>
</dbReference>
<dbReference type="EMBL" id="JAAGNC010000189">
    <property type="protein sequence ID" value="NEC61081.1"/>
    <property type="molecule type" value="Genomic_DNA"/>
</dbReference>
<dbReference type="SUPFAM" id="SSF51905">
    <property type="entry name" value="FAD/NAD(P)-binding domain"/>
    <property type="match status" value="1"/>
</dbReference>
<gene>
    <name evidence="5" type="ORF">G3I59_37170</name>
</gene>
<dbReference type="PRINTS" id="PR00419">
    <property type="entry name" value="ADXRDTASE"/>
</dbReference>
<evidence type="ECO:0000256" key="3">
    <source>
        <dbReference type="ARBA" id="ARBA00022827"/>
    </source>
</evidence>
<dbReference type="InterPro" id="IPR036188">
    <property type="entry name" value="FAD/NAD-bd_sf"/>
</dbReference>
<dbReference type="InterPro" id="IPR020946">
    <property type="entry name" value="Flavin_mOase-like"/>
</dbReference>
<evidence type="ECO:0000256" key="2">
    <source>
        <dbReference type="ARBA" id="ARBA00022630"/>
    </source>
</evidence>
<sequence>MPVPSGIPSPALTPEAVDAAVANANVPTLIATLVQLTGTREWLAERYRPERARGLTESDGGGLPENIQQEVRTAAAVAIREWLNGKPVALPRLAPDEALEILRFTVGEEVPGEYADYIQSEISAMAPADDLDVGPRKTLSGLSVGIIGAGVSGIASAIALMRRGADVVLFERSDDVGGTWHANRYPGCGVDTASHLYQFSYEPGDWSFYYAPQTHLKQYLRQVAEMHEVTSRVHFGSEVVAAEYDDVRSNWTLRVRRSDSGNREHTVDVLISAVGAFGTKSVPPIAGLDKFAGPTYHTADWPADADLEGKRVAVVGTGASAMQLVPAVADSVASMTIFQRSPQWAAPFEAFHQPINEGLRSLLRTVPVFRAWYRARLGWIMNDKIHASLQVDPDWQDEGRSINAVNAGHRRFFSRYMENELGGDADLLAKTLPAYPPFGKRMLLDNGWFRTLTRENVELVVDPIARVVPDGVVTAGGKHIEVDVLILATGFDVVHYLSTVDVRGVGGASLNSVWDGDDCRAYLGMTVPGFPGLFCLYGPNAAPGHGGSYINTVECQLDYIADLLEKMRSAGGVAVDVKPEAYAEYTERVDEAHRRMVWSQPGVTTYYRNARGRVVYANPWRIVDYWHMTRTADLENYEIRKRSVGE</sequence>
<dbReference type="Proteomes" id="UP000470404">
    <property type="component" value="Unassembled WGS sequence"/>
</dbReference>
<dbReference type="PANTHER" id="PTHR42877">
    <property type="entry name" value="L-ORNITHINE N(5)-MONOOXYGENASE-RELATED"/>
    <property type="match status" value="1"/>
</dbReference>
<dbReference type="Gene3D" id="3.50.50.60">
    <property type="entry name" value="FAD/NAD(P)-binding domain"/>
    <property type="match status" value="2"/>
</dbReference>
<keyword evidence="2" id="KW-0285">Flavoprotein</keyword>
<comment type="similarity">
    <text evidence="1">Belongs to the FAD-binding monooxygenase family.</text>
</comment>
<evidence type="ECO:0000313" key="6">
    <source>
        <dbReference type="Proteomes" id="UP000470404"/>
    </source>
</evidence>
<keyword evidence="4" id="KW-0560">Oxidoreductase</keyword>
<dbReference type="PANTHER" id="PTHR42877:SF4">
    <property type="entry name" value="FAD_NAD(P)-BINDING DOMAIN-CONTAINING PROTEIN-RELATED"/>
    <property type="match status" value="1"/>
</dbReference>
<proteinExistence type="inferred from homology"/>